<reference evidence="1" key="2">
    <citation type="journal article" date="2015" name="Data Brief">
        <title>Shoot transcriptome of the giant reed, Arundo donax.</title>
        <authorList>
            <person name="Barrero R.A."/>
            <person name="Guerrero F.D."/>
            <person name="Moolhuijzen P."/>
            <person name="Goolsby J.A."/>
            <person name="Tidwell J."/>
            <person name="Bellgard S.E."/>
            <person name="Bellgard M.I."/>
        </authorList>
    </citation>
    <scope>NUCLEOTIDE SEQUENCE</scope>
    <source>
        <tissue evidence="1">Shoot tissue taken approximately 20 cm above the soil surface</tissue>
    </source>
</reference>
<proteinExistence type="predicted"/>
<organism evidence="1">
    <name type="scientific">Arundo donax</name>
    <name type="common">Giant reed</name>
    <name type="synonym">Donax arundinaceus</name>
    <dbReference type="NCBI Taxonomy" id="35708"/>
    <lineage>
        <taxon>Eukaryota</taxon>
        <taxon>Viridiplantae</taxon>
        <taxon>Streptophyta</taxon>
        <taxon>Embryophyta</taxon>
        <taxon>Tracheophyta</taxon>
        <taxon>Spermatophyta</taxon>
        <taxon>Magnoliopsida</taxon>
        <taxon>Liliopsida</taxon>
        <taxon>Poales</taxon>
        <taxon>Poaceae</taxon>
        <taxon>PACMAD clade</taxon>
        <taxon>Arundinoideae</taxon>
        <taxon>Arundineae</taxon>
        <taxon>Arundo</taxon>
    </lineage>
</organism>
<dbReference type="EMBL" id="GBRH01171971">
    <property type="protein sequence ID" value="JAE25925.1"/>
    <property type="molecule type" value="Transcribed_RNA"/>
</dbReference>
<protein>
    <submittedName>
        <fullName evidence="1">Uncharacterized protein</fullName>
    </submittedName>
</protein>
<name>A0A0A9GLC5_ARUDO</name>
<sequence>MCHTFVQHVQKHSCKQNIYDV</sequence>
<accession>A0A0A9GLC5</accession>
<reference evidence="1" key="1">
    <citation type="submission" date="2014-09" db="EMBL/GenBank/DDBJ databases">
        <authorList>
            <person name="Magalhaes I.L.F."/>
            <person name="Oliveira U."/>
            <person name="Santos F.R."/>
            <person name="Vidigal T.H.D.A."/>
            <person name="Brescovit A.D."/>
            <person name="Santos A.J."/>
        </authorList>
    </citation>
    <scope>NUCLEOTIDE SEQUENCE</scope>
    <source>
        <tissue evidence="1">Shoot tissue taken approximately 20 cm above the soil surface</tissue>
    </source>
</reference>
<dbReference type="AlphaFoldDB" id="A0A0A9GLC5"/>
<evidence type="ECO:0000313" key="1">
    <source>
        <dbReference type="EMBL" id="JAE25925.1"/>
    </source>
</evidence>